<comment type="subcellular location">
    <subcellularLocation>
        <location evidence="1">Cytoplasm</location>
        <location evidence="1">Cytoskeleton</location>
        <location evidence="1">Cilium axoneme</location>
    </subcellularLocation>
</comment>
<dbReference type="GO" id="GO:0031146">
    <property type="term" value="P:SCF-dependent proteasomal ubiquitin-dependent protein catabolic process"/>
    <property type="evidence" value="ECO:0007669"/>
    <property type="project" value="TreeGrafter"/>
</dbReference>
<comment type="caution">
    <text evidence="2">The sequence shown here is derived from an EMBL/GenBank/DDBJ whole genome shotgun (WGS) entry which is preliminary data.</text>
</comment>
<evidence type="ECO:0008006" key="4">
    <source>
        <dbReference type="Google" id="ProtNLM"/>
    </source>
</evidence>
<dbReference type="OrthoDB" id="529833at2759"/>
<evidence type="ECO:0000256" key="1">
    <source>
        <dbReference type="ARBA" id="ARBA00004430"/>
    </source>
</evidence>
<dbReference type="GO" id="GO:0019005">
    <property type="term" value="C:SCF ubiquitin ligase complex"/>
    <property type="evidence" value="ECO:0007669"/>
    <property type="project" value="TreeGrafter"/>
</dbReference>
<evidence type="ECO:0000313" key="3">
    <source>
        <dbReference type="Proteomes" id="UP000007264"/>
    </source>
</evidence>
<dbReference type="AlphaFoldDB" id="I0YR46"/>
<dbReference type="eggNOG" id="ENOG502SMPA">
    <property type="taxonomic scope" value="Eukaryota"/>
</dbReference>
<dbReference type="Gene3D" id="3.80.10.10">
    <property type="entry name" value="Ribonuclease Inhibitor"/>
    <property type="match status" value="1"/>
</dbReference>
<keyword evidence="3" id="KW-1185">Reference proteome</keyword>
<dbReference type="EMBL" id="AGSI01000014">
    <property type="protein sequence ID" value="EIE20865.1"/>
    <property type="molecule type" value="Genomic_DNA"/>
</dbReference>
<dbReference type="InterPro" id="IPR032675">
    <property type="entry name" value="LRR_dom_sf"/>
</dbReference>
<accession>I0YR46</accession>
<reference evidence="2 3" key="1">
    <citation type="journal article" date="2012" name="Genome Biol.">
        <title>The genome of the polar eukaryotic microalga coccomyxa subellipsoidea reveals traits of cold adaptation.</title>
        <authorList>
            <person name="Blanc G."/>
            <person name="Agarkova I."/>
            <person name="Grimwood J."/>
            <person name="Kuo A."/>
            <person name="Brueggeman A."/>
            <person name="Dunigan D."/>
            <person name="Gurnon J."/>
            <person name="Ladunga I."/>
            <person name="Lindquist E."/>
            <person name="Lucas S."/>
            <person name="Pangilinan J."/>
            <person name="Proschold T."/>
            <person name="Salamov A."/>
            <person name="Schmutz J."/>
            <person name="Weeks D."/>
            <person name="Yamada T."/>
            <person name="Claverie J.M."/>
            <person name="Grigoriev I."/>
            <person name="Van Etten J."/>
            <person name="Lomsadze A."/>
            <person name="Borodovsky M."/>
        </authorList>
    </citation>
    <scope>NUCLEOTIDE SEQUENCE [LARGE SCALE GENOMIC DNA]</scope>
    <source>
        <strain evidence="2 3">C-169</strain>
    </source>
</reference>
<proteinExistence type="predicted"/>
<dbReference type="GeneID" id="17038844"/>
<dbReference type="Proteomes" id="UP000007264">
    <property type="component" value="Unassembled WGS sequence"/>
</dbReference>
<dbReference type="KEGG" id="csl:COCSUDRAFT_30495"/>
<sequence>MHLPDAVIKNVADRLVQQPDSQAVLVSLMSMCGVCKQWRDVARHLEEGVLHFDALRACGRNRVGRPLTPAELTFRKSSTAAKKAFFQSAARLLTGYTEVVLAGEGITDVTLLEAARAAGDKLVSIEVKDTSTVTDAGFASLALFTPRLVRLRLTNLPRVRGGFIAGLLERCPRLEVLHLENLPSCWEGQGFSSPSVSRAKALRTLSILGCKVDMSAAALLAKVSELRSFTYDGPPSLMRVATTFCPKLEEVSYTSSCPEAVNETVRCLLAARNLRTLEMTPRNMALQPEQLHALGMLPLTELRLNSFMYNQQPAINRASQSHLDNEGVRALVDSICHRGCLMTGAFAKPFRLSLCGATALTHDAVSALLRLPLLSELKIDGCFRINSMDKMRLVAKVKAGASLGASTVLCGRSAAESAQDQRAFASHLHRMLRSIA</sequence>
<dbReference type="GO" id="GO:0005930">
    <property type="term" value="C:axoneme"/>
    <property type="evidence" value="ECO:0007669"/>
    <property type="project" value="UniProtKB-SubCell"/>
</dbReference>
<protein>
    <recommendedName>
        <fullName evidence="4">F-box domain-containing protein</fullName>
    </recommendedName>
</protein>
<organism evidence="2 3">
    <name type="scientific">Coccomyxa subellipsoidea (strain C-169)</name>
    <name type="common">Green microalga</name>
    <dbReference type="NCBI Taxonomy" id="574566"/>
    <lineage>
        <taxon>Eukaryota</taxon>
        <taxon>Viridiplantae</taxon>
        <taxon>Chlorophyta</taxon>
        <taxon>core chlorophytes</taxon>
        <taxon>Trebouxiophyceae</taxon>
        <taxon>Trebouxiophyceae incertae sedis</taxon>
        <taxon>Coccomyxaceae</taxon>
        <taxon>Coccomyxa</taxon>
        <taxon>Coccomyxa subellipsoidea</taxon>
    </lineage>
</organism>
<dbReference type="RefSeq" id="XP_005645409.1">
    <property type="nucleotide sequence ID" value="XM_005645352.1"/>
</dbReference>
<name>I0YR46_COCSC</name>
<evidence type="ECO:0000313" key="2">
    <source>
        <dbReference type="EMBL" id="EIE20865.1"/>
    </source>
</evidence>
<dbReference type="SUPFAM" id="SSF52047">
    <property type="entry name" value="RNI-like"/>
    <property type="match status" value="1"/>
</dbReference>
<dbReference type="PANTHER" id="PTHR13318">
    <property type="entry name" value="PARTNER OF PAIRED, ISOFORM B-RELATED"/>
    <property type="match status" value="1"/>
</dbReference>
<gene>
    <name evidence="2" type="ORF">COCSUDRAFT_30495</name>
</gene>